<dbReference type="AlphaFoldDB" id="A0A392M494"/>
<reference evidence="2 3" key="1">
    <citation type="journal article" date="2018" name="Front. Plant Sci.">
        <title>Red Clover (Trifolium pratense) and Zigzag Clover (T. medium) - A Picture of Genomic Similarities and Differences.</title>
        <authorList>
            <person name="Dluhosova J."/>
            <person name="Istvanek J."/>
            <person name="Nedelnik J."/>
            <person name="Repkova J."/>
        </authorList>
    </citation>
    <scope>NUCLEOTIDE SEQUENCE [LARGE SCALE GENOMIC DNA]</scope>
    <source>
        <strain evidence="3">cv. 10/8</strain>
        <tissue evidence="2">Leaf</tissue>
    </source>
</reference>
<dbReference type="EMBL" id="LXQA010003207">
    <property type="protein sequence ID" value="MCH82099.1"/>
    <property type="molecule type" value="Genomic_DNA"/>
</dbReference>
<protein>
    <recommendedName>
        <fullName evidence="1">Reverse transcriptase/retrotransposon-derived protein RNase H-like domain-containing protein</fullName>
    </recommendedName>
</protein>
<evidence type="ECO:0000259" key="1">
    <source>
        <dbReference type="Pfam" id="PF17919"/>
    </source>
</evidence>
<dbReference type="PANTHER" id="PTHR33064">
    <property type="entry name" value="POL PROTEIN"/>
    <property type="match status" value="1"/>
</dbReference>
<dbReference type="InterPro" id="IPR041577">
    <property type="entry name" value="RT_RNaseH_2"/>
</dbReference>
<accession>A0A392M494</accession>
<feature type="domain" description="Reverse transcriptase/retrotransposon-derived protein RNase H-like" evidence="1">
    <location>
        <begin position="9"/>
        <end position="103"/>
    </location>
</feature>
<dbReference type="Gene3D" id="3.10.20.370">
    <property type="match status" value="1"/>
</dbReference>
<evidence type="ECO:0000313" key="2">
    <source>
        <dbReference type="EMBL" id="MCH82099.1"/>
    </source>
</evidence>
<comment type="caution">
    <text evidence="2">The sequence shown here is derived from an EMBL/GenBank/DDBJ whole genome shotgun (WGS) entry which is preliminary data.</text>
</comment>
<dbReference type="SUPFAM" id="SSF56672">
    <property type="entry name" value="DNA/RNA polymerases"/>
    <property type="match status" value="1"/>
</dbReference>
<sequence length="121" mass="13956">MLKKHCFKWSEEALKAYETLKQKMDGIPLLTTPNFNLPLEIETDASRIGLGAVLMQQVKPLAFFSQALSDKGRLIPVYERELMAIVLEVQKLRHYLLESHFIIRTDHKSLEVFSGKEIVGW</sequence>
<dbReference type="InterPro" id="IPR051320">
    <property type="entry name" value="Viral_Replic_Matur_Polypro"/>
</dbReference>
<dbReference type="Pfam" id="PF17919">
    <property type="entry name" value="RT_RNaseH_2"/>
    <property type="match status" value="1"/>
</dbReference>
<evidence type="ECO:0000313" key="3">
    <source>
        <dbReference type="Proteomes" id="UP000265520"/>
    </source>
</evidence>
<dbReference type="InterPro" id="IPR043502">
    <property type="entry name" value="DNA/RNA_pol_sf"/>
</dbReference>
<organism evidence="2 3">
    <name type="scientific">Trifolium medium</name>
    <dbReference type="NCBI Taxonomy" id="97028"/>
    <lineage>
        <taxon>Eukaryota</taxon>
        <taxon>Viridiplantae</taxon>
        <taxon>Streptophyta</taxon>
        <taxon>Embryophyta</taxon>
        <taxon>Tracheophyta</taxon>
        <taxon>Spermatophyta</taxon>
        <taxon>Magnoliopsida</taxon>
        <taxon>eudicotyledons</taxon>
        <taxon>Gunneridae</taxon>
        <taxon>Pentapetalae</taxon>
        <taxon>rosids</taxon>
        <taxon>fabids</taxon>
        <taxon>Fabales</taxon>
        <taxon>Fabaceae</taxon>
        <taxon>Papilionoideae</taxon>
        <taxon>50 kb inversion clade</taxon>
        <taxon>NPAAA clade</taxon>
        <taxon>Hologalegina</taxon>
        <taxon>IRL clade</taxon>
        <taxon>Trifolieae</taxon>
        <taxon>Trifolium</taxon>
    </lineage>
</organism>
<gene>
    <name evidence="2" type="ORF">A2U01_0002896</name>
</gene>
<dbReference type="PANTHER" id="PTHR33064:SF40">
    <property type="entry name" value="REVERSE TRANSCRIPTASE_RETROTRANSPOSON-DERIVED PROTEIN RNASE H-LIKE DOMAIN-CONTAINING PROTEIN"/>
    <property type="match status" value="1"/>
</dbReference>
<proteinExistence type="predicted"/>
<keyword evidence="3" id="KW-1185">Reference proteome</keyword>
<dbReference type="Proteomes" id="UP000265520">
    <property type="component" value="Unassembled WGS sequence"/>
</dbReference>
<name>A0A392M494_9FABA</name>